<evidence type="ECO:0000259" key="1">
    <source>
        <dbReference type="Pfam" id="PF21747"/>
    </source>
</evidence>
<sequence length="173" mass="20449">MRKSYCIHLSADLQIPQLTHLTKFTLEDIRLIESFQAEWPFIHEGAYIEGLNGFTPWKKEHIKTSVSTLINQWKLLKVEIAQYIAAKKKEQMYKGMVHGICFFLECIYWLNELPVNFKEGLISRNIKIMPINAEERLHFILSRVAGYHSFKQLEELFKELEKQFAIYLIKNKG</sequence>
<dbReference type="RefSeq" id="WP_101176757.1">
    <property type="nucleotide sequence ID" value="NZ_PISE01000016.1"/>
</dbReference>
<evidence type="ECO:0000313" key="2">
    <source>
        <dbReference type="EMBL" id="PKG24095.1"/>
    </source>
</evidence>
<gene>
    <name evidence="2" type="ORF">CWS01_08480</name>
</gene>
<dbReference type="AlphaFoldDB" id="A0A2N0Z3L3"/>
<accession>A0A2N0Z3L3</accession>
<dbReference type="Proteomes" id="UP000233375">
    <property type="component" value="Unassembled WGS sequence"/>
</dbReference>
<comment type="caution">
    <text evidence="2">The sequence shown here is derived from an EMBL/GenBank/DDBJ whole genome shotgun (WGS) entry which is preliminary data.</text>
</comment>
<feature type="domain" description="YpoC-like" evidence="1">
    <location>
        <begin position="64"/>
        <end position="172"/>
    </location>
</feature>
<name>A0A2N0Z3L3_9BACI</name>
<dbReference type="InterPro" id="IPR048427">
    <property type="entry name" value="YpoC"/>
</dbReference>
<dbReference type="EMBL" id="PISE01000016">
    <property type="protein sequence ID" value="PKG24095.1"/>
    <property type="molecule type" value="Genomic_DNA"/>
</dbReference>
<organism evidence="2 3">
    <name type="scientific">Niallia nealsonii</name>
    <dbReference type="NCBI Taxonomy" id="115979"/>
    <lineage>
        <taxon>Bacteria</taxon>
        <taxon>Bacillati</taxon>
        <taxon>Bacillota</taxon>
        <taxon>Bacilli</taxon>
        <taxon>Bacillales</taxon>
        <taxon>Bacillaceae</taxon>
        <taxon>Niallia</taxon>
    </lineage>
</organism>
<protein>
    <recommendedName>
        <fullName evidence="1">YpoC-like domain-containing protein</fullName>
    </recommendedName>
</protein>
<reference evidence="2 3" key="1">
    <citation type="journal article" date="2003" name="Int. J. Syst. Evol. Microbiol.">
        <title>Bacillus nealsonii sp. nov., isolated from a spacecraft-assembly facility, whose spores are gamma-radiation resistant.</title>
        <authorList>
            <person name="Venkateswaran K."/>
            <person name="Kempf M."/>
            <person name="Chen F."/>
            <person name="Satomi M."/>
            <person name="Nicholson W."/>
            <person name="Kern R."/>
        </authorList>
    </citation>
    <scope>NUCLEOTIDE SEQUENCE [LARGE SCALE GENOMIC DNA]</scope>
    <source>
        <strain evidence="2 3">FO-92</strain>
    </source>
</reference>
<dbReference type="Pfam" id="PF21747">
    <property type="entry name" value="YpoC"/>
    <property type="match status" value="1"/>
</dbReference>
<evidence type="ECO:0000313" key="3">
    <source>
        <dbReference type="Proteomes" id="UP000233375"/>
    </source>
</evidence>
<dbReference type="OrthoDB" id="2360594at2"/>
<keyword evidence="3" id="KW-1185">Reference proteome</keyword>
<proteinExistence type="predicted"/>